<evidence type="ECO:0000313" key="3">
    <source>
        <dbReference type="EMBL" id="EGV20549.1"/>
    </source>
</evidence>
<name>F9U5X6_9GAMM</name>
<feature type="chain" id="PRO_5003388442" description="Secreted protein" evidence="2">
    <location>
        <begin position="18"/>
        <end position="103"/>
    </location>
</feature>
<accession>F9U5X6</accession>
<evidence type="ECO:0000256" key="2">
    <source>
        <dbReference type="SAM" id="SignalP"/>
    </source>
</evidence>
<feature type="signal peptide" evidence="2">
    <location>
        <begin position="1"/>
        <end position="17"/>
    </location>
</feature>
<proteinExistence type="predicted"/>
<keyword evidence="4" id="KW-1185">Reference proteome</keyword>
<dbReference type="EMBL" id="AFWV01000001">
    <property type="protein sequence ID" value="EGV20549.1"/>
    <property type="molecule type" value="Genomic_DNA"/>
</dbReference>
<evidence type="ECO:0000313" key="4">
    <source>
        <dbReference type="Proteomes" id="UP000005459"/>
    </source>
</evidence>
<gene>
    <name evidence="3" type="ORF">ThimaDRAFT_0327</name>
</gene>
<keyword evidence="2" id="KW-0732">Signal</keyword>
<sequence length="103" mass="10296">MSMPLVAVLVAAATGIAATVAVFDTGVGSREPVSAATTSVGSAEGWTRRGVRPVGGPRQSATAGTSNEGPRRGMRGSPESTRGVPVADSGDWTRRGTRSGPSS</sequence>
<protein>
    <recommendedName>
        <fullName evidence="5">Secreted protein</fullName>
    </recommendedName>
</protein>
<organism evidence="3 4">
    <name type="scientific">Thiocapsa marina 5811</name>
    <dbReference type="NCBI Taxonomy" id="768671"/>
    <lineage>
        <taxon>Bacteria</taxon>
        <taxon>Pseudomonadati</taxon>
        <taxon>Pseudomonadota</taxon>
        <taxon>Gammaproteobacteria</taxon>
        <taxon>Chromatiales</taxon>
        <taxon>Chromatiaceae</taxon>
        <taxon>Thiocapsa</taxon>
    </lineage>
</organism>
<evidence type="ECO:0008006" key="5">
    <source>
        <dbReference type="Google" id="ProtNLM"/>
    </source>
</evidence>
<dbReference type="AlphaFoldDB" id="F9U5X6"/>
<evidence type="ECO:0000256" key="1">
    <source>
        <dbReference type="SAM" id="MobiDB-lite"/>
    </source>
</evidence>
<reference evidence="3 4" key="1">
    <citation type="submission" date="2011-06" db="EMBL/GenBank/DDBJ databases">
        <title>The draft genome of Thiocapsa marina 5811.</title>
        <authorList>
            <consortium name="US DOE Joint Genome Institute (JGI-PGF)"/>
            <person name="Lucas S."/>
            <person name="Han J."/>
            <person name="Cheng J.-F."/>
            <person name="Goodwin L."/>
            <person name="Pitluck S."/>
            <person name="Peters L."/>
            <person name="Land M.L."/>
            <person name="Hauser L."/>
            <person name="Vogl K."/>
            <person name="Liu Z."/>
            <person name="Imhoff J."/>
            <person name="Thiel V."/>
            <person name="Frigaard N.-U."/>
            <person name="Bryant D."/>
            <person name="Woyke T.J."/>
        </authorList>
    </citation>
    <scope>NUCLEOTIDE SEQUENCE [LARGE SCALE GENOMIC DNA]</scope>
    <source>
        <strain evidence="3 4">5811</strain>
    </source>
</reference>
<dbReference type="Proteomes" id="UP000005459">
    <property type="component" value="Unassembled WGS sequence"/>
</dbReference>
<feature type="region of interest" description="Disordered" evidence="1">
    <location>
        <begin position="29"/>
        <end position="103"/>
    </location>
</feature>
<feature type="compositionally biased region" description="Polar residues" evidence="1">
    <location>
        <begin position="59"/>
        <end position="68"/>
    </location>
</feature>